<organism evidence="3 4">
    <name type="scientific">Symbiodinium natans</name>
    <dbReference type="NCBI Taxonomy" id="878477"/>
    <lineage>
        <taxon>Eukaryota</taxon>
        <taxon>Sar</taxon>
        <taxon>Alveolata</taxon>
        <taxon>Dinophyceae</taxon>
        <taxon>Suessiales</taxon>
        <taxon>Symbiodiniaceae</taxon>
        <taxon>Symbiodinium</taxon>
    </lineage>
</organism>
<evidence type="ECO:0000313" key="3">
    <source>
        <dbReference type="EMBL" id="CAE7221263.1"/>
    </source>
</evidence>
<keyword evidence="4" id="KW-1185">Reference proteome</keyword>
<dbReference type="EMBL" id="CAJNDS010000593">
    <property type="protein sequence ID" value="CAE7221263.1"/>
    <property type="molecule type" value="Genomic_DNA"/>
</dbReference>
<protein>
    <recommendedName>
        <fullName evidence="5">GDT1 family protein</fullName>
    </recommendedName>
</protein>
<name>A0A812K0S6_9DINO</name>
<keyword evidence="2" id="KW-0472">Membrane</keyword>
<evidence type="ECO:0000256" key="1">
    <source>
        <dbReference type="SAM" id="MobiDB-lite"/>
    </source>
</evidence>
<feature type="compositionally biased region" description="Basic and acidic residues" evidence="1">
    <location>
        <begin position="119"/>
        <end position="135"/>
    </location>
</feature>
<gene>
    <name evidence="3" type="ORF">SNAT2548_LOCUS8141</name>
</gene>
<dbReference type="Proteomes" id="UP000604046">
    <property type="component" value="Unassembled WGS sequence"/>
</dbReference>
<feature type="transmembrane region" description="Helical" evidence="2">
    <location>
        <begin position="245"/>
        <end position="264"/>
    </location>
</feature>
<sequence length="266" mass="29260">MPTLLHWCAGVGAAISIKISSSIDDVVWLAPFLTNNVSYFSRLKNISIYVIVCWVQTALAMCIAYSGNKIVEMLTRNSKDAWSSEKILTVMAGSMLALYSIKLIYEYATETEEEEQDTKEDAGQENKYAKVRPSDLEGGGELTPGRNESRQLYSARNRPIESPNAASDQERRMLDDKESAQTQTLFVIAFIGSLDDLTLFVPMLVGKGFDFAQLTIGALTAASLIVIICLFVGLCQPVADCISRIPLFAIVVAFATLLLVKSFTME</sequence>
<dbReference type="AlphaFoldDB" id="A0A812K0S6"/>
<feature type="transmembrane region" description="Helical" evidence="2">
    <location>
        <begin position="184"/>
        <end position="205"/>
    </location>
</feature>
<feature type="transmembrane region" description="Helical" evidence="2">
    <location>
        <begin position="46"/>
        <end position="66"/>
    </location>
</feature>
<feature type="region of interest" description="Disordered" evidence="1">
    <location>
        <begin position="112"/>
        <end position="174"/>
    </location>
</feature>
<comment type="caution">
    <text evidence="3">The sequence shown here is derived from an EMBL/GenBank/DDBJ whole genome shotgun (WGS) entry which is preliminary data.</text>
</comment>
<accession>A0A812K0S6</accession>
<dbReference type="OrthoDB" id="420367at2759"/>
<reference evidence="3" key="1">
    <citation type="submission" date="2021-02" db="EMBL/GenBank/DDBJ databases">
        <authorList>
            <person name="Dougan E. K."/>
            <person name="Rhodes N."/>
            <person name="Thang M."/>
            <person name="Chan C."/>
        </authorList>
    </citation>
    <scope>NUCLEOTIDE SEQUENCE</scope>
</reference>
<evidence type="ECO:0000256" key="2">
    <source>
        <dbReference type="SAM" id="Phobius"/>
    </source>
</evidence>
<evidence type="ECO:0000313" key="4">
    <source>
        <dbReference type="Proteomes" id="UP000604046"/>
    </source>
</evidence>
<feature type="transmembrane region" description="Helical" evidence="2">
    <location>
        <begin position="217"/>
        <end position="239"/>
    </location>
</feature>
<proteinExistence type="predicted"/>
<keyword evidence="2" id="KW-0812">Transmembrane</keyword>
<keyword evidence="2" id="KW-1133">Transmembrane helix</keyword>
<evidence type="ECO:0008006" key="5">
    <source>
        <dbReference type="Google" id="ProtNLM"/>
    </source>
</evidence>